<dbReference type="InterPro" id="IPR027385">
    <property type="entry name" value="Beta-barrel_OMP"/>
</dbReference>
<evidence type="ECO:0000256" key="2">
    <source>
        <dbReference type="SAM" id="SignalP"/>
    </source>
</evidence>
<reference evidence="4" key="1">
    <citation type="submission" date="2022-11" db="EMBL/GenBank/DDBJ databases">
        <title>Parathalassolutuus dongxingensis gen. nov., sp. nov., a novel member of family Oceanospirillaceae isolated from a coastal shrimp pond in Guangxi, China.</title>
        <authorList>
            <person name="Chen H."/>
        </authorList>
    </citation>
    <scope>NUCLEOTIDE SEQUENCE</scope>
    <source>
        <strain evidence="4">G-43</strain>
    </source>
</reference>
<dbReference type="Gene3D" id="2.40.160.20">
    <property type="match status" value="1"/>
</dbReference>
<keyword evidence="1 2" id="KW-0732">Signal</keyword>
<evidence type="ECO:0000259" key="3">
    <source>
        <dbReference type="Pfam" id="PF13505"/>
    </source>
</evidence>
<dbReference type="Pfam" id="PF13505">
    <property type="entry name" value="OMP_b-brl"/>
    <property type="match status" value="1"/>
</dbReference>
<feature type="chain" id="PRO_5040911973" evidence="2">
    <location>
        <begin position="22"/>
        <end position="199"/>
    </location>
</feature>
<evidence type="ECO:0000313" key="4">
    <source>
        <dbReference type="EMBL" id="MCY0965229.1"/>
    </source>
</evidence>
<evidence type="ECO:0000256" key="1">
    <source>
        <dbReference type="ARBA" id="ARBA00022729"/>
    </source>
</evidence>
<evidence type="ECO:0000313" key="5">
    <source>
        <dbReference type="Proteomes" id="UP001150830"/>
    </source>
</evidence>
<proteinExistence type="predicted"/>
<dbReference type="InterPro" id="IPR011250">
    <property type="entry name" value="OMP/PagP_B-barrel"/>
</dbReference>
<comment type="caution">
    <text evidence="4">The sequence shown here is derived from an EMBL/GenBank/DDBJ whole genome shotgun (WGS) entry which is preliminary data.</text>
</comment>
<accession>A0A9X3ISU0</accession>
<dbReference type="RefSeq" id="WP_283173442.1">
    <property type="nucleotide sequence ID" value="NZ_JAPNOA010000025.1"/>
</dbReference>
<gene>
    <name evidence="4" type="ORF">OUO13_08535</name>
</gene>
<dbReference type="SUPFAM" id="SSF56925">
    <property type="entry name" value="OMPA-like"/>
    <property type="match status" value="1"/>
</dbReference>
<dbReference type="AlphaFoldDB" id="A0A9X3ISU0"/>
<sequence length="199" mass="22128">MFIKNALLPLALVIAAPFSHAGDWYVGGDLGLLGAGNKEAEATAWYDGRRAYDDEGLTASSFGLKVGYQFRHNARVELTRSVIKADYDHYSSENYNGFDLDAHWLIKRGQFTPFLGAGLGLYNNDSVQDDDGSDLSGISLNLLAGLQFEVADHLMLDATWKYRAIAWETIQRYNSNLGYYDLDLNTSVSIIGAGLRYYF</sequence>
<name>A0A9X3ISU0_9GAMM</name>
<feature type="domain" description="Outer membrane protein beta-barrel" evidence="3">
    <location>
        <begin position="7"/>
        <end position="178"/>
    </location>
</feature>
<dbReference type="EMBL" id="JAPNOA010000025">
    <property type="protein sequence ID" value="MCY0965229.1"/>
    <property type="molecule type" value="Genomic_DNA"/>
</dbReference>
<feature type="signal peptide" evidence="2">
    <location>
        <begin position="1"/>
        <end position="21"/>
    </location>
</feature>
<protein>
    <submittedName>
        <fullName evidence="4">Outer membrane beta-barrel protein</fullName>
    </submittedName>
</protein>
<keyword evidence="5" id="KW-1185">Reference proteome</keyword>
<organism evidence="4 5">
    <name type="scientific">Parathalassolituus penaei</name>
    <dbReference type="NCBI Taxonomy" id="2997323"/>
    <lineage>
        <taxon>Bacteria</taxon>
        <taxon>Pseudomonadati</taxon>
        <taxon>Pseudomonadota</taxon>
        <taxon>Gammaproteobacteria</taxon>
        <taxon>Oceanospirillales</taxon>
        <taxon>Oceanospirillaceae</taxon>
        <taxon>Parathalassolituus</taxon>
    </lineage>
</organism>
<dbReference type="Proteomes" id="UP001150830">
    <property type="component" value="Unassembled WGS sequence"/>
</dbReference>